<dbReference type="Gene3D" id="3.40.50.11660">
    <property type="entry name" value="Glycosyl transferase family 10, C-terminal domain"/>
    <property type="match status" value="1"/>
</dbReference>
<dbReference type="PANTHER" id="PTHR11929">
    <property type="entry name" value="ALPHA- 1,3 -FUCOSYLTRANSFERASE"/>
    <property type="match status" value="1"/>
</dbReference>
<reference evidence="5" key="1">
    <citation type="submission" date="2020-01" db="EMBL/GenBank/DDBJ databases">
        <authorList>
            <person name="Meier V. D."/>
            <person name="Meier V D."/>
        </authorList>
    </citation>
    <scope>NUCLEOTIDE SEQUENCE</scope>
    <source>
        <strain evidence="5">HLG_WM_MAG_03</strain>
    </source>
</reference>
<evidence type="ECO:0000259" key="4">
    <source>
        <dbReference type="Pfam" id="PF00852"/>
    </source>
</evidence>
<dbReference type="PANTHER" id="PTHR11929:SF194">
    <property type="entry name" value="ALPHA-(1,3)-FUCOSYLTRANSFERASE 10"/>
    <property type="match status" value="1"/>
</dbReference>
<name>A0A6S6TIJ1_9BACT</name>
<evidence type="ECO:0000256" key="1">
    <source>
        <dbReference type="ARBA" id="ARBA00008919"/>
    </source>
</evidence>
<dbReference type="GO" id="GO:0008417">
    <property type="term" value="F:fucosyltransferase activity"/>
    <property type="evidence" value="ECO:0007669"/>
    <property type="project" value="InterPro"/>
</dbReference>
<dbReference type="EMBL" id="CACVAR010000298">
    <property type="protein sequence ID" value="CAA6819115.1"/>
    <property type="molecule type" value="Genomic_DNA"/>
</dbReference>
<sequence length="344" mass="40643">MKKASLVVSEYLQGNVIFDENAHRDNIFDRFTKLKKAFEEYGYDLATHDINSIENSEIVIYASNMPSKLPEGQEIGKSYIILSESAFIRPDNYDKNKHKHFNKIFTWADDLIDNKKYFKVNYAHLFPETINKNLENKEKLCVLISANKNPPYSRKDDLYEKRREAIRWFEKNHLNDFDLYGVGWGKYRFNGPKYIRVFNRIPYLSEIYGNITNQNYISYKGMVDNKKEVMESYKFSICYENAKDITGYITEKIFDSFFAGCVPIYWGADNVLEHVPKNCFINKRDFSSYDELYDFLQKMSDSEYLQYLNNIDAYLKSHMAYQFKSEGFVDTIIQNTVGIANDYK</sequence>
<dbReference type="SUPFAM" id="SSF53756">
    <property type="entry name" value="UDP-Glycosyltransferase/glycogen phosphorylase"/>
    <property type="match status" value="1"/>
</dbReference>
<dbReference type="InterPro" id="IPR055270">
    <property type="entry name" value="Glyco_tran_10_C"/>
</dbReference>
<dbReference type="Pfam" id="PF00852">
    <property type="entry name" value="Glyco_transf_10"/>
    <property type="match status" value="1"/>
</dbReference>
<feature type="domain" description="Fucosyltransferase C-terminal" evidence="4">
    <location>
        <begin position="206"/>
        <end position="312"/>
    </location>
</feature>
<gene>
    <name evidence="5" type="ORF">HELGO_WM20742</name>
</gene>
<dbReference type="InterPro" id="IPR001503">
    <property type="entry name" value="Glyco_trans_10"/>
</dbReference>
<evidence type="ECO:0000313" key="5">
    <source>
        <dbReference type="EMBL" id="CAA6819115.1"/>
    </source>
</evidence>
<comment type="similarity">
    <text evidence="1">Belongs to the glycosyltransferase 10 family.</text>
</comment>
<keyword evidence="3 5" id="KW-0808">Transferase</keyword>
<keyword evidence="2" id="KW-0328">Glycosyltransferase</keyword>
<accession>A0A6S6TIJ1</accession>
<proteinExistence type="inferred from homology"/>
<protein>
    <submittedName>
        <fullName evidence="5">Putative fucosyl transferase</fullName>
    </submittedName>
</protein>
<dbReference type="GO" id="GO:0016020">
    <property type="term" value="C:membrane"/>
    <property type="evidence" value="ECO:0007669"/>
    <property type="project" value="InterPro"/>
</dbReference>
<dbReference type="AlphaFoldDB" id="A0A6S6TIJ1"/>
<evidence type="ECO:0000256" key="2">
    <source>
        <dbReference type="ARBA" id="ARBA00022676"/>
    </source>
</evidence>
<dbReference type="InterPro" id="IPR038577">
    <property type="entry name" value="GT10-like_C_sf"/>
</dbReference>
<organism evidence="5">
    <name type="scientific">uncultured Sulfurovum sp</name>
    <dbReference type="NCBI Taxonomy" id="269237"/>
    <lineage>
        <taxon>Bacteria</taxon>
        <taxon>Pseudomonadati</taxon>
        <taxon>Campylobacterota</taxon>
        <taxon>Epsilonproteobacteria</taxon>
        <taxon>Campylobacterales</taxon>
        <taxon>Sulfurovaceae</taxon>
        <taxon>Sulfurovum</taxon>
        <taxon>environmental samples</taxon>
    </lineage>
</organism>
<evidence type="ECO:0000256" key="3">
    <source>
        <dbReference type="ARBA" id="ARBA00022679"/>
    </source>
</evidence>